<evidence type="ECO:0000256" key="5">
    <source>
        <dbReference type="ARBA" id="ARBA00023163"/>
    </source>
</evidence>
<dbReference type="InterPro" id="IPR036388">
    <property type="entry name" value="WH-like_DNA-bd_sf"/>
</dbReference>
<evidence type="ECO:0000256" key="4">
    <source>
        <dbReference type="ARBA" id="ARBA00023125"/>
    </source>
</evidence>
<evidence type="ECO:0000256" key="1">
    <source>
        <dbReference type="ARBA" id="ARBA00010641"/>
    </source>
</evidence>
<dbReference type="Pfam" id="PF04545">
    <property type="entry name" value="Sigma70_r4"/>
    <property type="match status" value="1"/>
</dbReference>
<dbReference type="GO" id="GO:0016987">
    <property type="term" value="F:sigma factor activity"/>
    <property type="evidence" value="ECO:0007669"/>
    <property type="project" value="UniProtKB-KW"/>
</dbReference>
<dbReference type="Proteomes" id="UP000001364">
    <property type="component" value="Chromosome"/>
</dbReference>
<dbReference type="InterPro" id="IPR007627">
    <property type="entry name" value="RNA_pol_sigma70_r2"/>
</dbReference>
<dbReference type="SMR" id="A0A0H3C7K2"/>
<proteinExistence type="inferred from homology"/>
<keyword evidence="10" id="KW-1185">Reference proteome</keyword>
<sequence>MGMYATGHAQSRSRGGSRVSAAQYDGGALITRIAQSQDRAAFAELFAHYAPRVKTLLVRSGSTPSAAEELAQEVMLAVWRKAHYFDPKRASAAAWIFTIARNLRIDSLRRGSSALYAVDLNLGAEEPPQPDAILSGMQDAQIVRSAMQTLNPDQSQAIEMAFFQEQTHSQISEALGVPLGTVKARIRFGMMKLRAFIEREAGVAS</sequence>
<evidence type="ECO:0000256" key="6">
    <source>
        <dbReference type="RuleBase" id="RU000716"/>
    </source>
</evidence>
<dbReference type="Gene3D" id="1.10.1740.10">
    <property type="match status" value="1"/>
</dbReference>
<dbReference type="PROSITE" id="PS01063">
    <property type="entry name" value="SIGMA70_ECF"/>
    <property type="match status" value="1"/>
</dbReference>
<dbReference type="NCBIfam" id="TIGR02937">
    <property type="entry name" value="sigma70-ECF"/>
    <property type="match status" value="1"/>
</dbReference>
<accession>A0A0H3C7K2</accession>
<dbReference type="OrthoDB" id="9784272at2"/>
<reference evidence="9 10" key="1">
    <citation type="journal article" date="2010" name="J. Bacteriol.">
        <title>The genetic basis of laboratory adaptation in Caulobacter crescentus.</title>
        <authorList>
            <person name="Marks M.E."/>
            <person name="Castro-Rojas C.M."/>
            <person name="Teiling C."/>
            <person name="Du L."/>
            <person name="Kapatral V."/>
            <person name="Walunas T.L."/>
            <person name="Crosson S."/>
        </authorList>
    </citation>
    <scope>NUCLEOTIDE SEQUENCE [LARGE SCALE GENOMIC DNA]</scope>
    <source>
        <strain evidence="10">NA1000 / CB15N</strain>
    </source>
</reference>
<evidence type="ECO:0000259" key="7">
    <source>
        <dbReference type="Pfam" id="PF04542"/>
    </source>
</evidence>
<keyword evidence="5 6" id="KW-0804">Transcription</keyword>
<dbReference type="KEGG" id="ccs:CCNA_00685"/>
<dbReference type="InterPro" id="IPR013324">
    <property type="entry name" value="RNA_pol_sigma_r3/r4-like"/>
</dbReference>
<dbReference type="AlphaFoldDB" id="A0A0H3C7K2"/>
<evidence type="ECO:0000259" key="8">
    <source>
        <dbReference type="Pfam" id="PF04545"/>
    </source>
</evidence>
<feature type="domain" description="RNA polymerase sigma-70 region 2" evidence="7">
    <location>
        <begin position="45"/>
        <end position="111"/>
    </location>
</feature>
<dbReference type="CDD" id="cd06171">
    <property type="entry name" value="Sigma70_r4"/>
    <property type="match status" value="1"/>
</dbReference>
<keyword evidence="2 6" id="KW-0805">Transcription regulation</keyword>
<dbReference type="PANTHER" id="PTHR43133:SF62">
    <property type="entry name" value="RNA POLYMERASE SIGMA FACTOR SIGZ"/>
    <property type="match status" value="1"/>
</dbReference>
<gene>
    <name evidence="9" type="ordered locus">CCNA_00685</name>
</gene>
<dbReference type="Gene3D" id="1.10.10.10">
    <property type="entry name" value="Winged helix-like DNA-binding domain superfamily/Winged helix DNA-binding domain"/>
    <property type="match status" value="1"/>
</dbReference>
<dbReference type="EMBL" id="CP001340">
    <property type="protein sequence ID" value="ACL94150.1"/>
    <property type="molecule type" value="Genomic_DNA"/>
</dbReference>
<dbReference type="GO" id="GO:0003677">
    <property type="term" value="F:DNA binding"/>
    <property type="evidence" value="ECO:0007669"/>
    <property type="project" value="UniProtKB-KW"/>
</dbReference>
<dbReference type="PANTHER" id="PTHR43133">
    <property type="entry name" value="RNA POLYMERASE ECF-TYPE SIGMA FACTO"/>
    <property type="match status" value="1"/>
</dbReference>
<keyword evidence="4 6" id="KW-0238">DNA-binding</keyword>
<keyword evidence="3 6" id="KW-0731">Sigma factor</keyword>
<comment type="similarity">
    <text evidence="1 6">Belongs to the sigma-70 factor family. ECF subfamily.</text>
</comment>
<evidence type="ECO:0000256" key="2">
    <source>
        <dbReference type="ARBA" id="ARBA00023015"/>
    </source>
</evidence>
<evidence type="ECO:0000313" key="10">
    <source>
        <dbReference type="Proteomes" id="UP000001364"/>
    </source>
</evidence>
<feature type="domain" description="RNA polymerase sigma-70 region 4" evidence="8">
    <location>
        <begin position="146"/>
        <end position="195"/>
    </location>
</feature>
<dbReference type="PhylomeDB" id="A0A0H3C7K2"/>
<dbReference type="PATRIC" id="fig|565050.3.peg.676"/>
<dbReference type="SUPFAM" id="SSF88946">
    <property type="entry name" value="Sigma2 domain of RNA polymerase sigma factors"/>
    <property type="match status" value="1"/>
</dbReference>
<dbReference type="Pfam" id="PF04542">
    <property type="entry name" value="Sigma70_r2"/>
    <property type="match status" value="1"/>
</dbReference>
<dbReference type="SUPFAM" id="SSF88659">
    <property type="entry name" value="Sigma3 and sigma4 domains of RNA polymerase sigma factors"/>
    <property type="match status" value="1"/>
</dbReference>
<dbReference type="InterPro" id="IPR000838">
    <property type="entry name" value="RNA_pol_sigma70_ECF_CS"/>
</dbReference>
<dbReference type="InterPro" id="IPR014284">
    <property type="entry name" value="RNA_pol_sigma-70_dom"/>
</dbReference>
<name>A0A0H3C7K2_CAUVN</name>
<dbReference type="InterPro" id="IPR013325">
    <property type="entry name" value="RNA_pol_sigma_r2"/>
</dbReference>
<dbReference type="HOGENOM" id="CLU_047691_9_3_5"/>
<protein>
    <recommendedName>
        <fullName evidence="6">RNA polymerase sigma factor</fullName>
    </recommendedName>
</protein>
<dbReference type="RefSeq" id="WP_010918534.1">
    <property type="nucleotide sequence ID" value="NC_011916.1"/>
</dbReference>
<organism evidence="9 10">
    <name type="scientific">Caulobacter vibrioides (strain NA1000 / CB15N)</name>
    <name type="common">Caulobacter crescentus</name>
    <dbReference type="NCBI Taxonomy" id="565050"/>
    <lineage>
        <taxon>Bacteria</taxon>
        <taxon>Pseudomonadati</taxon>
        <taxon>Pseudomonadota</taxon>
        <taxon>Alphaproteobacteria</taxon>
        <taxon>Caulobacterales</taxon>
        <taxon>Caulobacteraceae</taxon>
        <taxon>Caulobacter</taxon>
    </lineage>
</organism>
<evidence type="ECO:0000313" key="9">
    <source>
        <dbReference type="EMBL" id="ACL94150.1"/>
    </source>
</evidence>
<dbReference type="RefSeq" id="YP_002516058.1">
    <property type="nucleotide sequence ID" value="NC_011916.1"/>
</dbReference>
<evidence type="ECO:0000256" key="3">
    <source>
        <dbReference type="ARBA" id="ARBA00023082"/>
    </source>
</evidence>
<dbReference type="GeneID" id="7330493"/>
<dbReference type="GO" id="GO:0006352">
    <property type="term" value="P:DNA-templated transcription initiation"/>
    <property type="evidence" value="ECO:0007669"/>
    <property type="project" value="InterPro"/>
</dbReference>
<dbReference type="InterPro" id="IPR007630">
    <property type="entry name" value="RNA_pol_sigma70_r4"/>
</dbReference>
<dbReference type="InterPro" id="IPR039425">
    <property type="entry name" value="RNA_pol_sigma-70-like"/>
</dbReference>